<evidence type="ECO:0000256" key="1">
    <source>
        <dbReference type="ARBA" id="ARBA00002284"/>
    </source>
</evidence>
<dbReference type="AlphaFoldDB" id="A0A7W4UQY2"/>
<evidence type="ECO:0000313" key="4">
    <source>
        <dbReference type="EMBL" id="MBB2958974.1"/>
    </source>
</evidence>
<organism evidence="4 5">
    <name type="scientific">Pseudoclavibacter helvolus</name>
    <dbReference type="NCBI Taxonomy" id="255205"/>
    <lineage>
        <taxon>Bacteria</taxon>
        <taxon>Bacillati</taxon>
        <taxon>Actinomycetota</taxon>
        <taxon>Actinomycetes</taxon>
        <taxon>Micrococcales</taxon>
        <taxon>Microbacteriaceae</taxon>
        <taxon>Pseudoclavibacter</taxon>
    </lineage>
</organism>
<name>A0A7W4UQY2_9MICO</name>
<dbReference type="InterPro" id="IPR000422">
    <property type="entry name" value="DHBP_synthase_RibB"/>
</dbReference>
<gene>
    <name evidence="4" type="ORF">FHX72_003126</name>
</gene>
<comment type="function">
    <text evidence="1">Catalyzes the conversion of D-ribulose 5-phosphate to formate and 3,4-dihydroxy-2-butanone 4-phosphate.</text>
</comment>
<dbReference type="Proteomes" id="UP000545286">
    <property type="component" value="Unassembled WGS sequence"/>
</dbReference>
<dbReference type="GO" id="GO:0008686">
    <property type="term" value="F:3,4-dihydroxy-2-butanone-4-phosphate synthase activity"/>
    <property type="evidence" value="ECO:0007669"/>
    <property type="project" value="UniProtKB-EC"/>
</dbReference>
<dbReference type="InterPro" id="IPR017945">
    <property type="entry name" value="DHBP_synth_RibB-like_a/b_dom"/>
</dbReference>
<evidence type="ECO:0000256" key="2">
    <source>
        <dbReference type="ARBA" id="ARBA00004904"/>
    </source>
</evidence>
<dbReference type="Pfam" id="PF00926">
    <property type="entry name" value="DHBP_synthase"/>
    <property type="match status" value="1"/>
</dbReference>
<dbReference type="SUPFAM" id="SSF55821">
    <property type="entry name" value="YrdC/RibB"/>
    <property type="match status" value="1"/>
</dbReference>
<dbReference type="EC" id="4.1.99.12" evidence="3"/>
<comment type="pathway">
    <text evidence="2">Cofactor biosynthesis; riboflavin biosynthesis; 2-hydroxy-3-oxobutyl phosphate from D-ribulose 5-phosphate: step 1/1.</text>
</comment>
<proteinExistence type="predicted"/>
<dbReference type="Gene3D" id="3.90.870.10">
    <property type="entry name" value="DHBP synthase"/>
    <property type="match status" value="1"/>
</dbReference>
<sequence length="58" mass="6157">MNGGLARALEALRAGRPVLVADASSRENEVDAILAADTATPEWMGWIIPTRPACSARH</sequence>
<keyword evidence="5" id="KW-1185">Reference proteome</keyword>
<reference evidence="4 5" key="1">
    <citation type="submission" date="2020-08" db="EMBL/GenBank/DDBJ databases">
        <title>Sequencing the genomes of 1000 actinobacteria strains.</title>
        <authorList>
            <person name="Klenk H.-P."/>
        </authorList>
    </citation>
    <scope>NUCLEOTIDE SEQUENCE [LARGE SCALE GENOMIC DNA]</scope>
    <source>
        <strain evidence="4 5">DSM 20419</strain>
    </source>
</reference>
<evidence type="ECO:0000313" key="5">
    <source>
        <dbReference type="Proteomes" id="UP000545286"/>
    </source>
</evidence>
<dbReference type="GO" id="GO:0009231">
    <property type="term" value="P:riboflavin biosynthetic process"/>
    <property type="evidence" value="ECO:0007669"/>
    <property type="project" value="UniProtKB-UniPathway"/>
</dbReference>
<dbReference type="EMBL" id="JACHWJ010000005">
    <property type="protein sequence ID" value="MBB2958974.1"/>
    <property type="molecule type" value="Genomic_DNA"/>
</dbReference>
<accession>A0A7W4UQY2</accession>
<dbReference type="RefSeq" id="WP_377604385.1">
    <property type="nucleotide sequence ID" value="NZ_JACHWJ010000005.1"/>
</dbReference>
<dbReference type="UniPathway" id="UPA00275">
    <property type="reaction ID" value="UER00399"/>
</dbReference>
<evidence type="ECO:0000256" key="3">
    <source>
        <dbReference type="ARBA" id="ARBA00012153"/>
    </source>
</evidence>
<comment type="caution">
    <text evidence="4">The sequence shown here is derived from an EMBL/GenBank/DDBJ whole genome shotgun (WGS) entry which is preliminary data.</text>
</comment>
<protein>
    <recommendedName>
        <fullName evidence="3">3,4-dihydroxy-2-butanone-4-phosphate synthase</fullName>
        <ecNumber evidence="3">4.1.99.12</ecNumber>
    </recommendedName>
</protein>